<protein>
    <submittedName>
        <fullName evidence="2">Nucleotidyltransferase domain-containing protein</fullName>
    </submittedName>
</protein>
<dbReference type="Pfam" id="PF18765">
    <property type="entry name" value="Polbeta"/>
    <property type="match status" value="1"/>
</dbReference>
<name>A0A4Q2KDN7_9FIRM</name>
<dbReference type="EMBL" id="SDOZ01000002">
    <property type="protein sequence ID" value="RXZ61622.1"/>
    <property type="molecule type" value="Genomic_DNA"/>
</dbReference>
<accession>A0A4Q2KDN7</accession>
<dbReference type="PANTHER" id="PTHR33933">
    <property type="entry name" value="NUCLEOTIDYLTRANSFERASE"/>
    <property type="match status" value="1"/>
</dbReference>
<dbReference type="AlphaFoldDB" id="A0A4Q2KDN7"/>
<dbReference type="OrthoDB" id="9803106at2"/>
<dbReference type="CDD" id="cd05403">
    <property type="entry name" value="NT_KNTase_like"/>
    <property type="match status" value="1"/>
</dbReference>
<reference evidence="2 3" key="1">
    <citation type="journal article" date="2019" name="Gut">
        <title>Antibiotics-induced monodominance of a novel gut bacterial order.</title>
        <authorList>
            <person name="Hildebrand F."/>
            <person name="Moitinho-Silva L."/>
            <person name="Blasche S."/>
            <person name="Jahn M.T."/>
            <person name="Gossmann T.I."/>
            <person name="Heuerta-Cepas J."/>
            <person name="Hercog R."/>
            <person name="Luetge M."/>
            <person name="Bahram M."/>
            <person name="Pryszlak A."/>
            <person name="Alves R.J."/>
            <person name="Waszak S.M."/>
            <person name="Zhu A."/>
            <person name="Ye L."/>
            <person name="Costea P.I."/>
            <person name="Aalvink S."/>
            <person name="Belzer C."/>
            <person name="Forslund S.K."/>
            <person name="Sunagawa S."/>
            <person name="Hentschel U."/>
            <person name="Merten C."/>
            <person name="Patil K.R."/>
            <person name="Benes V."/>
            <person name="Bork P."/>
        </authorList>
    </citation>
    <scope>NUCLEOTIDE SEQUENCE [LARGE SCALE GENOMIC DNA]</scope>
    <source>
        <strain evidence="2 3">HDS1380</strain>
    </source>
</reference>
<dbReference type="InterPro" id="IPR041633">
    <property type="entry name" value="Polbeta"/>
</dbReference>
<dbReference type="InterPro" id="IPR052548">
    <property type="entry name" value="Type_VII_TA_antitoxin"/>
</dbReference>
<organism evidence="2 3">
    <name type="scientific">Candidatus Borkfalkia ceftriaxoniphila</name>
    <dbReference type="NCBI Taxonomy" id="2508949"/>
    <lineage>
        <taxon>Bacteria</taxon>
        <taxon>Bacillati</taxon>
        <taxon>Bacillota</taxon>
        <taxon>Clostridia</taxon>
        <taxon>Christensenellales</taxon>
        <taxon>Christensenellaceae</taxon>
        <taxon>Candidatus Borkfalkia</taxon>
    </lineage>
</organism>
<proteinExistence type="predicted"/>
<feature type="domain" description="Polymerase beta nucleotidyltransferase" evidence="1">
    <location>
        <begin position="28"/>
        <end position="115"/>
    </location>
</feature>
<sequence length="118" mass="13698">MFLPIISLEEPMKEIKLMNIEKNLLVFIQNICRNYPTIEKVILFGSRARGDHTQKSDYDLAIYGQLQPSEIVLLRNALREDLPTLHKIDTVFMQSETDSKLIKNIETEGILIYDKTCQ</sequence>
<dbReference type="SUPFAM" id="SSF81301">
    <property type="entry name" value="Nucleotidyltransferase"/>
    <property type="match status" value="1"/>
</dbReference>
<evidence type="ECO:0000313" key="2">
    <source>
        <dbReference type="EMBL" id="RXZ61622.1"/>
    </source>
</evidence>
<gene>
    <name evidence="2" type="ORF">ESZ91_04290</name>
</gene>
<evidence type="ECO:0000313" key="3">
    <source>
        <dbReference type="Proteomes" id="UP000291269"/>
    </source>
</evidence>
<evidence type="ECO:0000259" key="1">
    <source>
        <dbReference type="Pfam" id="PF18765"/>
    </source>
</evidence>
<dbReference type="GO" id="GO:0016740">
    <property type="term" value="F:transferase activity"/>
    <property type="evidence" value="ECO:0007669"/>
    <property type="project" value="UniProtKB-KW"/>
</dbReference>
<dbReference type="InterPro" id="IPR043519">
    <property type="entry name" value="NT_sf"/>
</dbReference>
<keyword evidence="2" id="KW-0808">Transferase</keyword>
<dbReference type="PANTHER" id="PTHR33933:SF1">
    <property type="entry name" value="PROTEIN ADENYLYLTRANSFERASE MNTA-RELATED"/>
    <property type="match status" value="1"/>
</dbReference>
<dbReference type="Proteomes" id="UP000291269">
    <property type="component" value="Unassembled WGS sequence"/>
</dbReference>
<keyword evidence="3" id="KW-1185">Reference proteome</keyword>
<comment type="caution">
    <text evidence="2">The sequence shown here is derived from an EMBL/GenBank/DDBJ whole genome shotgun (WGS) entry which is preliminary data.</text>
</comment>
<dbReference type="Gene3D" id="3.30.460.10">
    <property type="entry name" value="Beta Polymerase, domain 2"/>
    <property type="match status" value="1"/>
</dbReference>